<dbReference type="Pfam" id="PF00003">
    <property type="entry name" value="7tm_3"/>
    <property type="match status" value="1"/>
</dbReference>
<comment type="subcellular location">
    <subcellularLocation>
        <location evidence="1">Membrane</location>
        <topology evidence="1">Multi-pass membrane protein</topology>
    </subcellularLocation>
</comment>
<evidence type="ECO:0000256" key="4">
    <source>
        <dbReference type="ARBA" id="ARBA00022989"/>
    </source>
</evidence>
<dbReference type="PANTHER" id="PTHR42996">
    <property type="entry name" value="PHOSPHATE-BINDING PROTEIN PSTS"/>
    <property type="match status" value="1"/>
</dbReference>
<proteinExistence type="inferred from homology"/>
<keyword evidence="3 6" id="KW-0812">Transmembrane</keyword>
<dbReference type="EMBL" id="GIBP01001347">
    <property type="protein sequence ID" value="NDV30316.1"/>
    <property type="molecule type" value="Transcribed_RNA"/>
</dbReference>
<dbReference type="PROSITE" id="PS50259">
    <property type="entry name" value="G_PROTEIN_RECEP_F3_4"/>
    <property type="match status" value="1"/>
</dbReference>
<evidence type="ECO:0000256" key="1">
    <source>
        <dbReference type="ARBA" id="ARBA00004141"/>
    </source>
</evidence>
<evidence type="ECO:0000256" key="3">
    <source>
        <dbReference type="ARBA" id="ARBA00022692"/>
    </source>
</evidence>
<sequence length="553" mass="62288">MSATEYPDLYYFPIVVSPLVVVYSQPVHASLRLDADVVGKIFIGDINNWNDTEIQSINPDMVLPNMTISVVLRDGSAGTTSSFATILSEISPSFQNRLKLLGIPSNFNDWGMVAPQLKAFNPNFQYTLFRGETEVIFGVVLSQEGAVSFGPLSFALNFAMNYAWMKNGYGNVINAEQEQILQLPPNITMPDEKSFYVFEKPIINRNFPDAWPMVAMTYINVNVTANDRCNLRRDAAKFFVWVLTSKSASYLAALNGFVNIPPQLESYILPHLHTIECSGESLLSYRIVPKHNTASIGGLVVSFVICVFVVVVHILLLPTYKHRLVSKVLTSILCFSSVINYLSLIFWFLEADRNAICLARVWVFAIANTLLMSVVFNTTLQYYFIKITIDDHAQMNTKFSFLPSTLGIIGSFLLIQIVLLVVWTVVDPYISVVQVTNQVDYVGSYACDSTYLSTWLIIECIFFLILLIFGLYCVVYTWKILTTKSRWLLMCIYNSVIVFAICIVYFTLKVPNDSEIYNIITIFVLVITVGFDAAVFVPKLAESNYSLSSFKSH</sequence>
<comment type="similarity">
    <text evidence="2">Belongs to the PstS family.</text>
</comment>
<feature type="transmembrane region" description="Helical" evidence="6">
    <location>
        <begin position="296"/>
        <end position="316"/>
    </location>
</feature>
<dbReference type="InterPro" id="IPR024370">
    <property type="entry name" value="PBP_domain"/>
</dbReference>
<evidence type="ECO:0000259" key="7">
    <source>
        <dbReference type="PROSITE" id="PS50259"/>
    </source>
</evidence>
<evidence type="ECO:0000256" key="6">
    <source>
        <dbReference type="SAM" id="Phobius"/>
    </source>
</evidence>
<dbReference type="InterPro" id="IPR050962">
    <property type="entry name" value="Phosphate-bind_PstS"/>
</dbReference>
<dbReference type="SUPFAM" id="SSF53850">
    <property type="entry name" value="Periplasmic binding protein-like II"/>
    <property type="match status" value="1"/>
</dbReference>
<evidence type="ECO:0000256" key="2">
    <source>
        <dbReference type="ARBA" id="ARBA00008725"/>
    </source>
</evidence>
<organism evidence="8">
    <name type="scientific">Arcella intermedia</name>
    <dbReference type="NCBI Taxonomy" id="1963864"/>
    <lineage>
        <taxon>Eukaryota</taxon>
        <taxon>Amoebozoa</taxon>
        <taxon>Tubulinea</taxon>
        <taxon>Elardia</taxon>
        <taxon>Arcellinida</taxon>
        <taxon>Sphaerothecina</taxon>
        <taxon>Arcellidae</taxon>
        <taxon>Arcella</taxon>
    </lineage>
</organism>
<feature type="transmembrane region" description="Helical" evidence="6">
    <location>
        <begin position="406"/>
        <end position="426"/>
    </location>
</feature>
<protein>
    <recommendedName>
        <fullName evidence="7">G-protein coupled receptors family 3 profile domain-containing protein</fullName>
    </recommendedName>
</protein>
<dbReference type="PANTHER" id="PTHR42996:SF1">
    <property type="entry name" value="PHOSPHATE-BINDING PROTEIN PSTS"/>
    <property type="match status" value="1"/>
</dbReference>
<reference evidence="8" key="1">
    <citation type="journal article" date="2020" name="J. Eukaryot. Microbiol.">
        <title>De novo Sequencing, Assembly and Annotation of the Transcriptome for the Free-Living Testate Amoeba Arcella intermedia.</title>
        <authorList>
            <person name="Ribeiro G.M."/>
            <person name="Porfirio-Sousa A.L."/>
            <person name="Maurer-Alcala X.X."/>
            <person name="Katz L.A."/>
            <person name="Lahr D.J.G."/>
        </authorList>
    </citation>
    <scope>NUCLEOTIDE SEQUENCE</scope>
</reference>
<dbReference type="Gene3D" id="3.40.190.10">
    <property type="entry name" value="Periplasmic binding protein-like II"/>
    <property type="match status" value="2"/>
</dbReference>
<evidence type="ECO:0000256" key="5">
    <source>
        <dbReference type="ARBA" id="ARBA00023136"/>
    </source>
</evidence>
<dbReference type="Pfam" id="PF12849">
    <property type="entry name" value="PBP_like_2"/>
    <property type="match status" value="1"/>
</dbReference>
<feature type="transmembrane region" description="Helical" evidence="6">
    <location>
        <begin position="487"/>
        <end position="508"/>
    </location>
</feature>
<feature type="transmembrane region" description="Helical" evidence="6">
    <location>
        <begin position="520"/>
        <end position="541"/>
    </location>
</feature>
<feature type="transmembrane region" description="Helical" evidence="6">
    <location>
        <begin position="328"/>
        <end position="349"/>
    </location>
</feature>
<name>A0A6B2L020_9EUKA</name>
<keyword evidence="4 6" id="KW-1133">Transmembrane helix</keyword>
<dbReference type="InterPro" id="IPR017978">
    <property type="entry name" value="GPCR_3_C"/>
</dbReference>
<dbReference type="GO" id="GO:0004930">
    <property type="term" value="F:G protein-coupled receptor activity"/>
    <property type="evidence" value="ECO:0007669"/>
    <property type="project" value="InterPro"/>
</dbReference>
<feature type="domain" description="G-protein coupled receptors family 3 profile" evidence="7">
    <location>
        <begin position="346"/>
        <end position="540"/>
    </location>
</feature>
<keyword evidence="5 6" id="KW-0472">Membrane</keyword>
<dbReference type="GO" id="GO:0016020">
    <property type="term" value="C:membrane"/>
    <property type="evidence" value="ECO:0007669"/>
    <property type="project" value="UniProtKB-SubCell"/>
</dbReference>
<accession>A0A6B2L020</accession>
<feature type="transmembrane region" description="Helical" evidence="6">
    <location>
        <begin position="361"/>
        <end position="385"/>
    </location>
</feature>
<feature type="transmembrane region" description="Helical" evidence="6">
    <location>
        <begin position="455"/>
        <end position="475"/>
    </location>
</feature>
<dbReference type="AlphaFoldDB" id="A0A6B2L020"/>
<evidence type="ECO:0000313" key="8">
    <source>
        <dbReference type="EMBL" id="NDV30316.1"/>
    </source>
</evidence>